<protein>
    <recommendedName>
        <fullName evidence="9">Odorant receptor</fullName>
    </recommendedName>
</protein>
<keyword evidence="11" id="KW-1185">Reference proteome</keyword>
<keyword evidence="5 9" id="KW-1133">Transmembrane helix</keyword>
<evidence type="ECO:0000313" key="10">
    <source>
        <dbReference type="EMBL" id="CAG9113806.1"/>
    </source>
</evidence>
<evidence type="ECO:0000256" key="8">
    <source>
        <dbReference type="ARBA" id="ARBA00023224"/>
    </source>
</evidence>
<dbReference type="PANTHER" id="PTHR21137">
    <property type="entry name" value="ODORANT RECEPTOR"/>
    <property type="match status" value="1"/>
</dbReference>
<keyword evidence="6 9" id="KW-0472">Membrane</keyword>
<comment type="subcellular location">
    <subcellularLocation>
        <location evidence="9">Cell membrane</location>
        <topology evidence="9">Multi-pass membrane protein</topology>
    </subcellularLocation>
    <subcellularLocation>
        <location evidence="1">Membrane</location>
        <topology evidence="1">Multi-pass membrane protein</topology>
    </subcellularLocation>
</comment>
<dbReference type="Pfam" id="PF02949">
    <property type="entry name" value="7tm_6"/>
    <property type="match status" value="1"/>
</dbReference>
<dbReference type="GO" id="GO:0005549">
    <property type="term" value="F:odorant binding"/>
    <property type="evidence" value="ECO:0007669"/>
    <property type="project" value="InterPro"/>
</dbReference>
<dbReference type="PANTHER" id="PTHR21137:SF40">
    <property type="entry name" value="ODORANT RECEPTOR 56A"/>
    <property type="match status" value="1"/>
</dbReference>
<dbReference type="InterPro" id="IPR004117">
    <property type="entry name" value="7tm6_olfct_rcpt"/>
</dbReference>
<keyword evidence="2 9" id="KW-0716">Sensory transduction</keyword>
<keyword evidence="3 9" id="KW-0812">Transmembrane</keyword>
<feature type="transmembrane region" description="Helical" evidence="9">
    <location>
        <begin position="132"/>
        <end position="155"/>
    </location>
</feature>
<keyword evidence="7 9" id="KW-0675">Receptor</keyword>
<comment type="similarity">
    <text evidence="9">Belongs to the insect chemoreceptor superfamily. Heteromeric odorant receptor channel (TC 1.A.69) family.</text>
</comment>
<dbReference type="Proteomes" id="UP000653454">
    <property type="component" value="Unassembled WGS sequence"/>
</dbReference>
<evidence type="ECO:0000256" key="4">
    <source>
        <dbReference type="ARBA" id="ARBA00022725"/>
    </source>
</evidence>
<feature type="transmembrane region" description="Helical" evidence="9">
    <location>
        <begin position="271"/>
        <end position="293"/>
    </location>
</feature>
<reference evidence="10" key="1">
    <citation type="submission" date="2020-11" db="EMBL/GenBank/DDBJ databases">
        <authorList>
            <person name="Whiteford S."/>
        </authorList>
    </citation>
    <scope>NUCLEOTIDE SEQUENCE</scope>
</reference>
<feature type="transmembrane region" description="Helical" evidence="9">
    <location>
        <begin position="37"/>
        <end position="59"/>
    </location>
</feature>
<evidence type="ECO:0000313" key="11">
    <source>
        <dbReference type="Proteomes" id="UP000653454"/>
    </source>
</evidence>
<comment type="caution">
    <text evidence="9">Lacks conserved residue(s) required for the propagation of feature annotation.</text>
</comment>
<gene>
    <name evidence="10" type="ORF">PLXY2_LOCUS5331</name>
</gene>
<dbReference type="GO" id="GO:0005886">
    <property type="term" value="C:plasma membrane"/>
    <property type="evidence" value="ECO:0007669"/>
    <property type="project" value="UniProtKB-SubCell"/>
</dbReference>
<name>A0A8S4EEW9_PLUXY</name>
<keyword evidence="4 9" id="KW-0552">Olfaction</keyword>
<comment type="caution">
    <text evidence="10">The sequence shown here is derived from an EMBL/GenBank/DDBJ whole genome shotgun (WGS) entry which is preliminary data.</text>
</comment>
<evidence type="ECO:0000256" key="6">
    <source>
        <dbReference type="ARBA" id="ARBA00023136"/>
    </source>
</evidence>
<evidence type="ECO:0000256" key="1">
    <source>
        <dbReference type="ARBA" id="ARBA00004141"/>
    </source>
</evidence>
<evidence type="ECO:0000256" key="9">
    <source>
        <dbReference type="RuleBase" id="RU351113"/>
    </source>
</evidence>
<evidence type="ECO:0000256" key="7">
    <source>
        <dbReference type="ARBA" id="ARBA00023170"/>
    </source>
</evidence>
<accession>A0A8S4EEW9</accession>
<evidence type="ECO:0000256" key="3">
    <source>
        <dbReference type="ARBA" id="ARBA00022692"/>
    </source>
</evidence>
<proteinExistence type="inferred from homology"/>
<dbReference type="GO" id="GO:0007165">
    <property type="term" value="P:signal transduction"/>
    <property type="evidence" value="ECO:0007669"/>
    <property type="project" value="UniProtKB-KW"/>
</dbReference>
<sequence length="401" mass="45235">MFRKLEGLEDAEHPLLGPNRRGLRLAGMLQGGGRGGWLASGVHLIATLFVLSQYAELWLLRRDLSLALRNLSITMLSTVCVVKAWTFVGWQRDWTDVLDSISRVEREQRARRDGPRGRLVDQYIRYSRVVTYLYWALVAVTVLTVVLAPLAAYLSSPDFQEEIRRGDAPYPEIMSSWLPFDKTRPPGYWIYIIEHAVICVYGGGIVATYDANAVAIMTFFAGQLRLLRADCAAAFGEQRRPAGDARALQNIRDCHQQHLFLIKYSRMFDSLLSPVMFLYIIICSLMICCSAIQLTKAGTTRMEQVWITEYLLALVAQLFLYCWHGSRVLHTSMEVEDGVYSGAWCGRRASLRRAALLLGGALRRRVALTAGPFTTLTVPTFVAILKGSYSYYAILSQNEKE</sequence>
<dbReference type="EMBL" id="CAJHNJ030000015">
    <property type="protein sequence ID" value="CAG9113806.1"/>
    <property type="molecule type" value="Genomic_DNA"/>
</dbReference>
<dbReference type="AlphaFoldDB" id="A0A8S4EEW9"/>
<keyword evidence="8 9" id="KW-0807">Transducer</keyword>
<feature type="transmembrane region" description="Helical" evidence="9">
    <location>
        <begin position="305"/>
        <end position="323"/>
    </location>
</feature>
<organism evidence="10 11">
    <name type="scientific">Plutella xylostella</name>
    <name type="common">Diamondback moth</name>
    <name type="synonym">Plutella maculipennis</name>
    <dbReference type="NCBI Taxonomy" id="51655"/>
    <lineage>
        <taxon>Eukaryota</taxon>
        <taxon>Metazoa</taxon>
        <taxon>Ecdysozoa</taxon>
        <taxon>Arthropoda</taxon>
        <taxon>Hexapoda</taxon>
        <taxon>Insecta</taxon>
        <taxon>Pterygota</taxon>
        <taxon>Neoptera</taxon>
        <taxon>Endopterygota</taxon>
        <taxon>Lepidoptera</taxon>
        <taxon>Glossata</taxon>
        <taxon>Ditrysia</taxon>
        <taxon>Yponomeutoidea</taxon>
        <taxon>Plutellidae</taxon>
        <taxon>Plutella</taxon>
    </lineage>
</organism>
<evidence type="ECO:0000256" key="5">
    <source>
        <dbReference type="ARBA" id="ARBA00022989"/>
    </source>
</evidence>
<dbReference type="GO" id="GO:0004984">
    <property type="term" value="F:olfactory receptor activity"/>
    <property type="evidence" value="ECO:0007669"/>
    <property type="project" value="InterPro"/>
</dbReference>
<evidence type="ECO:0000256" key="2">
    <source>
        <dbReference type="ARBA" id="ARBA00022606"/>
    </source>
</evidence>